<evidence type="ECO:0000256" key="1">
    <source>
        <dbReference type="ARBA" id="ARBA00022553"/>
    </source>
</evidence>
<feature type="binding site" evidence="8">
    <location>
        <begin position="182"/>
        <end position="188"/>
    </location>
    <ligand>
        <name>(6S)-NADPHX</name>
        <dbReference type="ChEBI" id="CHEBI:64076"/>
    </ligand>
</feature>
<evidence type="ECO:0000256" key="5">
    <source>
        <dbReference type="ARBA" id="ARBA00023027"/>
    </source>
</evidence>
<keyword evidence="1 8" id="KW-0597">Phosphoprotein</keyword>
<evidence type="ECO:0000313" key="11">
    <source>
        <dbReference type="Proteomes" id="UP001142055"/>
    </source>
</evidence>
<dbReference type="NCBIfam" id="TIGR00196">
    <property type="entry name" value="yjeF_cterm"/>
    <property type="match status" value="1"/>
</dbReference>
<keyword evidence="6 8" id="KW-0456">Lyase</keyword>
<dbReference type="GO" id="GO:0005524">
    <property type="term" value="F:ATP binding"/>
    <property type="evidence" value="ECO:0007669"/>
    <property type="project" value="UniProtKB-KW"/>
</dbReference>
<dbReference type="EC" id="4.2.1.93" evidence="8"/>
<comment type="similarity">
    <text evidence="8">Belongs to the NnrD/CARKD family.</text>
</comment>
<feature type="domain" description="YjeF C-terminal" evidence="9">
    <location>
        <begin position="28"/>
        <end position="329"/>
    </location>
</feature>
<dbReference type="PROSITE" id="PS01049">
    <property type="entry name" value="YJEF_C_1"/>
    <property type="match status" value="1"/>
</dbReference>
<feature type="binding site" evidence="8">
    <location>
        <begin position="224"/>
        <end position="228"/>
    </location>
    <ligand>
        <name>ATP</name>
        <dbReference type="ChEBI" id="CHEBI:30616"/>
    </ligand>
</feature>
<dbReference type="PANTHER" id="PTHR12592">
    <property type="entry name" value="ATP-DEPENDENT (S)-NAD(P)H-HYDRATE DEHYDRATASE FAMILY MEMBER"/>
    <property type="match status" value="1"/>
</dbReference>
<dbReference type="Gene3D" id="3.40.1190.20">
    <property type="match status" value="1"/>
</dbReference>
<reference evidence="10" key="1">
    <citation type="submission" date="2022-12" db="EMBL/GenBank/DDBJ databases">
        <title>Genome assemblies of Blomia tropicalis.</title>
        <authorList>
            <person name="Cui Y."/>
        </authorList>
    </citation>
    <scope>NUCLEOTIDE SEQUENCE</scope>
    <source>
        <tissue evidence="10">Adult mites</tissue>
    </source>
</reference>
<comment type="catalytic activity">
    <reaction evidence="7 8">
        <text>(6S)-NADPHX + ATP = ADP + phosphate + NADPH + H(+)</text>
        <dbReference type="Rhea" id="RHEA:32231"/>
        <dbReference type="ChEBI" id="CHEBI:15378"/>
        <dbReference type="ChEBI" id="CHEBI:30616"/>
        <dbReference type="ChEBI" id="CHEBI:43474"/>
        <dbReference type="ChEBI" id="CHEBI:57783"/>
        <dbReference type="ChEBI" id="CHEBI:64076"/>
        <dbReference type="ChEBI" id="CHEBI:456216"/>
        <dbReference type="EC" id="4.2.1.93"/>
    </reaction>
</comment>
<keyword evidence="3 8" id="KW-0067">ATP-binding</keyword>
<evidence type="ECO:0000256" key="8">
    <source>
        <dbReference type="HAMAP-Rule" id="MF_03157"/>
    </source>
</evidence>
<dbReference type="CDD" id="cd01171">
    <property type="entry name" value="YXKO-related"/>
    <property type="match status" value="1"/>
</dbReference>
<accession>A0A9Q0M3B0</accession>
<proteinExistence type="inferred from homology"/>
<keyword evidence="5 8" id="KW-0520">NAD</keyword>
<dbReference type="Pfam" id="PF01256">
    <property type="entry name" value="Carb_kinase"/>
    <property type="match status" value="1"/>
</dbReference>
<evidence type="ECO:0000256" key="6">
    <source>
        <dbReference type="ARBA" id="ARBA00023239"/>
    </source>
</evidence>
<feature type="binding site" evidence="8">
    <location>
        <position position="253"/>
    </location>
    <ligand>
        <name>(6S)-NADPHX</name>
        <dbReference type="ChEBI" id="CHEBI:64076"/>
    </ligand>
</feature>
<gene>
    <name evidence="10" type="ORF">RDWZM_009279</name>
</gene>
<dbReference type="InterPro" id="IPR000631">
    <property type="entry name" value="CARKD"/>
</dbReference>
<keyword evidence="2 8" id="KW-0547">Nucleotide-binding</keyword>
<comment type="caution">
    <text evidence="10">The sequence shown here is derived from an EMBL/GenBank/DDBJ whole genome shotgun (WGS) entry which is preliminary data.</text>
</comment>
<sequence length="333" mass="36231">MATSQNDTTINEEEGIKPVSANMDFSEAQQVICSVIPPLNPTFHKGQAGRVAIIGGSTEFTGATYFAAMTSLRTGCDLSYVICSSDSAPIIKSYSPELIVFPILDQTNALDEIVKSHLPKFHSIVIGPGLGRNERTFSTVGSLISTLKDRETPVVLDADILFFISKCPEIVRGYTKAILTPNVVEFDRLYSSVFRTESQPIGDDPKTAVEELARTLGHITILRKGSQDIISNGHHTFVGDEIGSPRRCGGQGDILAGSIGTFSHWSHNAFRDHSTISSPIYQRYSPTIIAALAGSMLTKRCARLAFTKFGRSTLTTDLIGEIKHSFESLFPID</sequence>
<name>A0A9Q0M3B0_BLOTA</name>
<evidence type="ECO:0000256" key="2">
    <source>
        <dbReference type="ARBA" id="ARBA00022741"/>
    </source>
</evidence>
<dbReference type="AlphaFoldDB" id="A0A9Q0M3B0"/>
<evidence type="ECO:0000256" key="3">
    <source>
        <dbReference type="ARBA" id="ARBA00022840"/>
    </source>
</evidence>
<feature type="binding site" evidence="8">
    <location>
        <position position="129"/>
    </location>
    <ligand>
        <name>(6S)-NADPHX</name>
        <dbReference type="ChEBI" id="CHEBI:64076"/>
    </ligand>
</feature>
<feature type="binding site" evidence="8">
    <location>
        <begin position="243"/>
        <end position="252"/>
    </location>
    <ligand>
        <name>ATP</name>
        <dbReference type="ChEBI" id="CHEBI:30616"/>
    </ligand>
</feature>
<comment type="cofactor">
    <cofactor evidence="8">
        <name>Mg(2+)</name>
        <dbReference type="ChEBI" id="CHEBI:18420"/>
    </cofactor>
</comment>
<evidence type="ECO:0000259" key="9">
    <source>
        <dbReference type="PROSITE" id="PS51383"/>
    </source>
</evidence>
<dbReference type="GO" id="GO:0047453">
    <property type="term" value="F:ATP-dependent NAD(P)H-hydrate dehydratase activity"/>
    <property type="evidence" value="ECO:0007669"/>
    <property type="project" value="UniProtKB-UniRule"/>
</dbReference>
<comment type="catalytic activity">
    <reaction evidence="8">
        <text>(6S)-NADHX + ATP = ADP + phosphate + NADH + H(+)</text>
        <dbReference type="Rhea" id="RHEA:19017"/>
        <dbReference type="ChEBI" id="CHEBI:15378"/>
        <dbReference type="ChEBI" id="CHEBI:30616"/>
        <dbReference type="ChEBI" id="CHEBI:43474"/>
        <dbReference type="ChEBI" id="CHEBI:57945"/>
        <dbReference type="ChEBI" id="CHEBI:64074"/>
        <dbReference type="ChEBI" id="CHEBI:456216"/>
        <dbReference type="EC" id="4.2.1.93"/>
    </reaction>
</comment>
<dbReference type="GO" id="GO:0110051">
    <property type="term" value="P:metabolite repair"/>
    <property type="evidence" value="ECO:0007669"/>
    <property type="project" value="TreeGrafter"/>
</dbReference>
<dbReference type="InterPro" id="IPR017953">
    <property type="entry name" value="Carbohydrate_kinase_pred_CS"/>
</dbReference>
<protein>
    <recommendedName>
        <fullName evidence="8">ATP-dependent (S)-NAD(P)H-hydrate dehydratase</fullName>
        <ecNumber evidence="8">4.2.1.93</ecNumber>
    </recommendedName>
    <alternativeName>
        <fullName evidence="8">ATP-dependent NAD(P)HX dehydratase</fullName>
    </alternativeName>
</protein>
<dbReference type="PROSITE" id="PS51383">
    <property type="entry name" value="YJEF_C_3"/>
    <property type="match status" value="1"/>
</dbReference>
<keyword evidence="11" id="KW-1185">Reference proteome</keyword>
<keyword evidence="4" id="KW-0521">NADP</keyword>
<dbReference type="PANTHER" id="PTHR12592:SF0">
    <property type="entry name" value="ATP-DEPENDENT (S)-NAD(P)H-HYDRATE DEHYDRATASE"/>
    <property type="match status" value="1"/>
</dbReference>
<dbReference type="Proteomes" id="UP001142055">
    <property type="component" value="Chromosome 3"/>
</dbReference>
<evidence type="ECO:0000256" key="7">
    <source>
        <dbReference type="ARBA" id="ARBA00047472"/>
    </source>
</evidence>
<organism evidence="10 11">
    <name type="scientific">Blomia tropicalis</name>
    <name type="common">Mite</name>
    <dbReference type="NCBI Taxonomy" id="40697"/>
    <lineage>
        <taxon>Eukaryota</taxon>
        <taxon>Metazoa</taxon>
        <taxon>Ecdysozoa</taxon>
        <taxon>Arthropoda</taxon>
        <taxon>Chelicerata</taxon>
        <taxon>Arachnida</taxon>
        <taxon>Acari</taxon>
        <taxon>Acariformes</taxon>
        <taxon>Sarcoptiformes</taxon>
        <taxon>Astigmata</taxon>
        <taxon>Glycyphagoidea</taxon>
        <taxon>Echimyopodidae</taxon>
        <taxon>Blomia</taxon>
    </lineage>
</organism>
<dbReference type="HAMAP" id="MF_01965">
    <property type="entry name" value="NADHX_dehydratase"/>
    <property type="match status" value="1"/>
</dbReference>
<dbReference type="OMA" id="WRAAYHN"/>
<dbReference type="FunFam" id="3.40.1190.20:FF:000023">
    <property type="entry name" value="ATP-dependent (S)-NAD(P)H-hydrate dehydratase"/>
    <property type="match status" value="1"/>
</dbReference>
<dbReference type="EMBL" id="JAPWDV010000003">
    <property type="protein sequence ID" value="KAJ6218122.1"/>
    <property type="molecule type" value="Genomic_DNA"/>
</dbReference>
<comment type="function">
    <text evidence="8">Catalyzes the dehydration of the S-form of NAD(P)HX at the expense of ATP, which is converted to ADP. Together with NAD(P)HX epimerase, which catalyzes the epimerization of the S- and R-forms, the enzyme allows the repair of both epimers of NAD(P)HX, a damaged form of NAD(P)H that is a result of enzymatic or heat-dependent hydration.</text>
</comment>
<evidence type="ECO:0000256" key="4">
    <source>
        <dbReference type="ARBA" id="ARBA00022857"/>
    </source>
</evidence>
<dbReference type="SUPFAM" id="SSF53613">
    <property type="entry name" value="Ribokinase-like"/>
    <property type="match status" value="1"/>
</dbReference>
<dbReference type="InterPro" id="IPR029056">
    <property type="entry name" value="Ribokinase-like"/>
</dbReference>
<dbReference type="GO" id="GO:0046496">
    <property type="term" value="P:nicotinamide nucleotide metabolic process"/>
    <property type="evidence" value="ECO:0007669"/>
    <property type="project" value="UniProtKB-UniRule"/>
</dbReference>
<evidence type="ECO:0000313" key="10">
    <source>
        <dbReference type="EMBL" id="KAJ6218122.1"/>
    </source>
</evidence>